<comment type="caution">
    <text evidence="1">The sequence shown here is derived from an EMBL/GenBank/DDBJ whole genome shotgun (WGS) entry which is preliminary data.</text>
</comment>
<dbReference type="EMBL" id="CM039173">
    <property type="protein sequence ID" value="KAH9770026.1"/>
    <property type="molecule type" value="Genomic_DNA"/>
</dbReference>
<sequence length="1338" mass="153722">MAIQKLDVEKFAGENDFHLWRLKMRALLVHQGIEEVLEDPRTSKKISKVKDEDMQDAMDKAHNTIILNINVKIEYEDKAIIMFSSLPPSYEHFVDTLLYDRQSLAMQDVKEALSSKESSKKSEIRDGDGLTPQTCKLKVNGFLTLAAPITCVLKNTYSVAISPLMLGTTISGDAGVVENQEQDKTLLWHFRLGHVSENGLKELEKQGALWSDKISVVGFDEECVLGKSSRTRFKTVVHNTKGTLDYIHSDLWGPSQIESLDGACYFLSMIDDFSRIIWMYPLRSKDKVVDRFKAWKTLIETQTNRKVRRIRTDNGLEFCNKQFDDLCEKNEILRHNTVRHTPQQNDLVERMNRTLMERVRCMLFHSKLPKTLWAEALCTACYLINICPSTAIEFKTPYEVWSGKLAHYSKLRIFGCIAYAHIKQGKLDPRALKCAFLGYPNGTKGYKLWCTDLKPPKCIISRDVTFNESEMLKSQCSTQCSIQKIPGAETPHFEVELSKIESEQNTNHTRENEGSYGVIVQSPGHMSIQDYQLTRDRQKRQVMEDEMDSLNKNGTWELIQKPEGRKIVSCKWVYKIKDGIPNVEPKRFKARLVAKGFTQREGIDYTEVFSPVVRHTSIKIILSLVVVYDMHLEQLDVKTAFLHGDLKEEIVMSQPEGFMDIKHPNWVYLLKKISLWAQAVSQTVVIYLVLYVDDMLLACKNMKLIDLLKQQLKDKFDMKDLGPAKKILGVELVRNRITRILFMSQEKYVNKVLEKFGMMNCKPMSIPMAAHFKLSSQQCPSTESEQTEMLKTPYASSVSCLMYAMVLTRPDLSYAVNLVSKFMSNPGKEHWRAVKWILKYLRGTTSYGLLYGKGRVNYNLVEGFVDSDYAGDLDNRRSLTGFLFTLNNCTISCQSAISLSKIQVHHEKTKHIDIKLHFIRLEVSKGTVKLMKIHTSDNVADMLTKPVPMAKFEHCLDLAALLSLMKKTWQRKKGNEEKKKSIALKASKYESDGESEPDDEELAMLARRYASLSGKYYAFVIVDDFLRYTWVLFLANKDDALDAFKVFCKKIQNGKGYGIACIRSDHGGEFENYAFETFYNNLGIVHQFSSPKTPQKNGVVERKNRSIQEMARTMLNENSLPKYFWAEAINTACYVLNRVLIRPYLNKTPYELWKDRKPNIGYLKVFLCKCFILNTKDNLGKFDPKSDVGIFHGYSNSSKTYRVYNKRTLVVEESMHVTFDESNPSYAEKIVVDNDVDEELQKESSKDNHRDAPHENQEEQHEKTNAEQNYDISQSLPKEWRYVSSHPKDLILGDHSSGITTRSSFRNTCEHAAFISQIEPKSFADAANDESWIMAMQE</sequence>
<gene>
    <name evidence="1" type="ORF">KPL71_012227</name>
</gene>
<keyword evidence="2" id="KW-1185">Reference proteome</keyword>
<dbReference type="Proteomes" id="UP000829398">
    <property type="component" value="Chromosome 4"/>
</dbReference>
<evidence type="ECO:0000313" key="1">
    <source>
        <dbReference type="EMBL" id="KAH9770026.1"/>
    </source>
</evidence>
<evidence type="ECO:0000313" key="2">
    <source>
        <dbReference type="Proteomes" id="UP000829398"/>
    </source>
</evidence>
<reference evidence="2" key="1">
    <citation type="journal article" date="2023" name="Hortic. Res.">
        <title>A chromosome-level phased genome enabling allele-level studies in sweet orange: a case study on citrus Huanglongbing tolerance.</title>
        <authorList>
            <person name="Wu B."/>
            <person name="Yu Q."/>
            <person name="Deng Z."/>
            <person name="Duan Y."/>
            <person name="Luo F."/>
            <person name="Gmitter F. Jr."/>
        </authorList>
    </citation>
    <scope>NUCLEOTIDE SEQUENCE [LARGE SCALE GENOMIC DNA]</scope>
    <source>
        <strain evidence="2">cv. Valencia</strain>
    </source>
</reference>
<protein>
    <submittedName>
        <fullName evidence="1">Integrase catalytic domain-containing protein</fullName>
    </submittedName>
</protein>
<accession>A0ACB8L9B5</accession>
<proteinExistence type="predicted"/>
<organism evidence="1 2">
    <name type="scientific">Citrus sinensis</name>
    <name type="common">Sweet orange</name>
    <name type="synonym">Citrus aurantium var. sinensis</name>
    <dbReference type="NCBI Taxonomy" id="2711"/>
    <lineage>
        <taxon>Eukaryota</taxon>
        <taxon>Viridiplantae</taxon>
        <taxon>Streptophyta</taxon>
        <taxon>Embryophyta</taxon>
        <taxon>Tracheophyta</taxon>
        <taxon>Spermatophyta</taxon>
        <taxon>Magnoliopsida</taxon>
        <taxon>eudicotyledons</taxon>
        <taxon>Gunneridae</taxon>
        <taxon>Pentapetalae</taxon>
        <taxon>rosids</taxon>
        <taxon>malvids</taxon>
        <taxon>Sapindales</taxon>
        <taxon>Rutaceae</taxon>
        <taxon>Aurantioideae</taxon>
        <taxon>Citrus</taxon>
    </lineage>
</organism>
<name>A0ACB8L9B5_CITSI</name>